<dbReference type="GO" id="GO:0003677">
    <property type="term" value="F:DNA binding"/>
    <property type="evidence" value="ECO:0007669"/>
    <property type="project" value="InterPro"/>
</dbReference>
<evidence type="ECO:0000313" key="3">
    <source>
        <dbReference type="Proteomes" id="UP000189681"/>
    </source>
</evidence>
<gene>
    <name evidence="2" type="ORF">AYP45_16305</name>
</gene>
<dbReference type="Gene3D" id="3.30.70.1290">
    <property type="entry name" value="Transposase IS200-like"/>
    <property type="match status" value="1"/>
</dbReference>
<accession>A0A1V4APX4</accession>
<evidence type="ECO:0000259" key="1">
    <source>
        <dbReference type="SMART" id="SM01321"/>
    </source>
</evidence>
<proteinExistence type="predicted"/>
<evidence type="ECO:0000313" key="2">
    <source>
        <dbReference type="EMBL" id="OOP55165.1"/>
    </source>
</evidence>
<name>A0A1V4APX4_9BACT</name>
<dbReference type="Pfam" id="PF01797">
    <property type="entry name" value="Y1_Tnp"/>
    <property type="match status" value="1"/>
</dbReference>
<dbReference type="PANTHER" id="PTHR33360">
    <property type="entry name" value="TRANSPOSASE FOR INSERTION SEQUENCE ELEMENT IS200"/>
    <property type="match status" value="1"/>
</dbReference>
<protein>
    <submittedName>
        <fullName evidence="2">Transposase</fullName>
    </submittedName>
</protein>
<dbReference type="GO" id="GO:0004803">
    <property type="term" value="F:transposase activity"/>
    <property type="evidence" value="ECO:0007669"/>
    <property type="project" value="InterPro"/>
</dbReference>
<dbReference type="AlphaFoldDB" id="A0A1V4APX4"/>
<dbReference type="InterPro" id="IPR002686">
    <property type="entry name" value="Transposase_17"/>
</dbReference>
<reference evidence="2 3" key="1">
    <citation type="journal article" date="2017" name="Water Res.">
        <title>Discovery and metagenomic analysis of an anammox bacterial enrichment related to Candidatus "Brocadia caroliniensis" in a full-scale glycerol-fed nitritation-denitritation separate centrate treatment process.</title>
        <authorList>
            <person name="Park H."/>
            <person name="Brotto A.C."/>
            <person name="van Loosdrecht M.C."/>
            <person name="Chandran K."/>
        </authorList>
    </citation>
    <scope>NUCLEOTIDE SEQUENCE [LARGE SCALE GENOMIC DNA]</scope>
    <source>
        <strain evidence="2">26THWARD</strain>
    </source>
</reference>
<dbReference type="Proteomes" id="UP000189681">
    <property type="component" value="Unassembled WGS sequence"/>
</dbReference>
<dbReference type="NCBIfam" id="NF033573">
    <property type="entry name" value="transpos_IS200"/>
    <property type="match status" value="1"/>
</dbReference>
<organism evidence="2 3">
    <name type="scientific">Candidatus Brocadia carolinensis</name>
    <dbReference type="NCBI Taxonomy" id="1004156"/>
    <lineage>
        <taxon>Bacteria</taxon>
        <taxon>Pseudomonadati</taxon>
        <taxon>Planctomycetota</taxon>
        <taxon>Candidatus Brocadiia</taxon>
        <taxon>Candidatus Brocadiales</taxon>
        <taxon>Candidatus Brocadiaceae</taxon>
        <taxon>Candidatus Brocadia</taxon>
    </lineage>
</organism>
<dbReference type="SUPFAM" id="SSF143422">
    <property type="entry name" value="Transposase IS200-like"/>
    <property type="match status" value="1"/>
</dbReference>
<dbReference type="SMART" id="SM01321">
    <property type="entry name" value="Y1_Tnp"/>
    <property type="match status" value="1"/>
</dbReference>
<sequence length="150" mass="17720">MAGTFTFIGMHFVFSTKNRVPLLDNTIHERLFSYIGGIIRELGGKLIEINSMPEHIHFYAYMPKTVSVSKFMEIVKTNSSKWVHDSFPNKDKFGWQDGYGAFSVSKSAEDTVIQYIRNQQEHHRKKSFQEEFVEFLNRHGIEYDENYIWR</sequence>
<dbReference type="STRING" id="1004156.AYP45_16305"/>
<dbReference type="GO" id="GO:0006313">
    <property type="term" value="P:DNA transposition"/>
    <property type="evidence" value="ECO:0007669"/>
    <property type="project" value="InterPro"/>
</dbReference>
<dbReference type="PANTHER" id="PTHR33360:SF2">
    <property type="entry name" value="TRANSPOSASE FOR INSERTION SEQUENCE ELEMENT IS200"/>
    <property type="match status" value="1"/>
</dbReference>
<dbReference type="EMBL" id="AYTS01000168">
    <property type="protein sequence ID" value="OOP55165.1"/>
    <property type="molecule type" value="Genomic_DNA"/>
</dbReference>
<comment type="caution">
    <text evidence="2">The sequence shown here is derived from an EMBL/GenBank/DDBJ whole genome shotgun (WGS) entry which is preliminary data.</text>
</comment>
<feature type="domain" description="Transposase IS200-like" evidence="1">
    <location>
        <begin position="5"/>
        <end position="119"/>
    </location>
</feature>
<dbReference type="InterPro" id="IPR036515">
    <property type="entry name" value="Transposase_17_sf"/>
</dbReference>